<dbReference type="SMART" id="SM00850">
    <property type="entry name" value="LytTR"/>
    <property type="match status" value="1"/>
</dbReference>
<feature type="domain" description="HTH LytTR-type" evidence="1">
    <location>
        <begin position="9"/>
        <end position="99"/>
    </location>
</feature>
<dbReference type="AlphaFoldDB" id="A8FJ51"/>
<dbReference type="PANTHER" id="PTHR37299:SF1">
    <property type="entry name" value="STAGE 0 SPORULATION PROTEIN A HOMOLOG"/>
    <property type="match status" value="1"/>
</dbReference>
<dbReference type="OrthoDB" id="9802383at2"/>
<dbReference type="PANTHER" id="PTHR37299">
    <property type="entry name" value="TRANSCRIPTIONAL REGULATOR-RELATED"/>
    <property type="match status" value="1"/>
</dbReference>
<dbReference type="RefSeq" id="WP_012011817.1">
    <property type="nucleotide sequence ID" value="NC_009848.4"/>
</dbReference>
<gene>
    <name evidence="2" type="ordered locus">BPUM_3624</name>
</gene>
<keyword evidence="3" id="KW-1185">Reference proteome</keyword>
<dbReference type="InterPro" id="IPR046947">
    <property type="entry name" value="LytR-like"/>
</dbReference>
<dbReference type="eggNOG" id="COG3279">
    <property type="taxonomic scope" value="Bacteria"/>
</dbReference>
<dbReference type="Gene3D" id="2.40.50.1020">
    <property type="entry name" value="LytTr DNA-binding domain"/>
    <property type="match status" value="1"/>
</dbReference>
<dbReference type="InterPro" id="IPR007492">
    <property type="entry name" value="LytTR_DNA-bd_dom"/>
</dbReference>
<reference evidence="2 3" key="2">
    <citation type="journal article" date="2013" name="Extremophiles">
        <title>An ICEBs1-like element may be associated with the extreme radiation and desiccation resistance of Bacillus pumilus SAFR-032 spores.</title>
        <authorList>
            <person name="Tirumalai M.R."/>
            <person name="Fox G.E."/>
        </authorList>
    </citation>
    <scope>NUCLEOTIDE SEQUENCE [LARGE SCALE GENOMIC DNA]</scope>
    <source>
        <strain evidence="2 3">SAFR-032</strain>
    </source>
</reference>
<organism evidence="2 3">
    <name type="scientific">Bacillus pumilus (strain SAFR-032)</name>
    <dbReference type="NCBI Taxonomy" id="315750"/>
    <lineage>
        <taxon>Bacteria</taxon>
        <taxon>Bacillati</taxon>
        <taxon>Bacillota</taxon>
        <taxon>Bacilli</taxon>
        <taxon>Bacillales</taxon>
        <taxon>Bacillaceae</taxon>
        <taxon>Bacillus</taxon>
    </lineage>
</organism>
<evidence type="ECO:0000313" key="3">
    <source>
        <dbReference type="Proteomes" id="UP000001355"/>
    </source>
</evidence>
<dbReference type="Pfam" id="PF04397">
    <property type="entry name" value="LytTR"/>
    <property type="match status" value="1"/>
</dbReference>
<dbReference type="HOGENOM" id="CLU_2091912_0_0_9"/>
<accession>A8FJ51</accession>
<dbReference type="Proteomes" id="UP000001355">
    <property type="component" value="Chromosome"/>
</dbReference>
<dbReference type="PROSITE" id="PS50930">
    <property type="entry name" value="HTH_LYTTR"/>
    <property type="match status" value="1"/>
</dbReference>
<dbReference type="GeneID" id="5622913"/>
<dbReference type="STRING" id="315750.BPUM_3624"/>
<reference evidence="2 3" key="1">
    <citation type="journal article" date="2007" name="PLoS ONE">
        <title>Paradoxical DNA repair and peroxide resistance gene conservation in Bacillus pumilus SAFR-032.</title>
        <authorList>
            <person name="Gioia J."/>
            <person name="Yerrapragada S."/>
            <person name="Qin X."/>
            <person name="Jiang H."/>
            <person name="Igboeli O.C."/>
            <person name="Muzny D."/>
            <person name="Dugan-Rocha S."/>
            <person name="Ding Y."/>
            <person name="Hawes A."/>
            <person name="Liu W."/>
            <person name="Perez L."/>
            <person name="Kovar C."/>
            <person name="Dinh H."/>
            <person name="Lee S."/>
            <person name="Nazareth L."/>
            <person name="Blyth P."/>
            <person name="Holder M."/>
            <person name="Buhay C."/>
            <person name="Tirumalai M.R."/>
            <person name="Liu Y."/>
            <person name="Dasgupta I."/>
            <person name="Bokhetache L."/>
            <person name="Fujita M."/>
            <person name="Karouia F."/>
            <person name="Eswara Moorthy P."/>
            <person name="Siefert J."/>
            <person name="Uzman A."/>
            <person name="Buzumbo P."/>
            <person name="Verma A."/>
            <person name="Zwiya H."/>
            <person name="McWilliams B.D."/>
            <person name="Olowu A."/>
            <person name="Clinkenbeard K.D."/>
            <person name="Newcombe D."/>
            <person name="Golebiewski L."/>
            <person name="Petrosino J.F."/>
            <person name="Nicholson W.L."/>
            <person name="Fox G.E."/>
            <person name="Venkateswaran K."/>
            <person name="Highlander S.K."/>
            <person name="Weinstock G.M."/>
        </authorList>
    </citation>
    <scope>NUCLEOTIDE SEQUENCE [LARGE SCALE GENOMIC DNA]</scope>
    <source>
        <strain evidence="2 3">SAFR-032</strain>
    </source>
</reference>
<dbReference type="EMBL" id="CP000813">
    <property type="protein sequence ID" value="ABV64268.1"/>
    <property type="molecule type" value="Genomic_DNA"/>
</dbReference>
<sequence length="116" mass="13639">MIKIVDKKLIIKKKRNIHFIPLGEVLYFEKFNHKTYVHVENKNEISLNMSLKELEIILPSNFKRTHRSFLINKELLEGLIFLNEKSYEAIFPNNKTALVVKDCLSMVMPEGVINHD</sequence>
<dbReference type="GO" id="GO:0000156">
    <property type="term" value="F:phosphorelay response regulator activity"/>
    <property type="evidence" value="ECO:0007669"/>
    <property type="project" value="InterPro"/>
</dbReference>
<dbReference type="KEGG" id="bpu:BPUM_3624"/>
<evidence type="ECO:0000259" key="1">
    <source>
        <dbReference type="PROSITE" id="PS50930"/>
    </source>
</evidence>
<dbReference type="GO" id="GO:0003677">
    <property type="term" value="F:DNA binding"/>
    <property type="evidence" value="ECO:0007669"/>
    <property type="project" value="InterPro"/>
</dbReference>
<evidence type="ECO:0000313" key="2">
    <source>
        <dbReference type="EMBL" id="ABV64268.1"/>
    </source>
</evidence>
<name>A8FJ51_BACP2</name>
<protein>
    <recommendedName>
        <fullName evidence="1">HTH LytTR-type domain-containing protein</fullName>
    </recommendedName>
</protein>
<proteinExistence type="predicted"/>
<reference evidence="2 3" key="3">
    <citation type="journal article" date="2013" name="PLoS ONE">
        <title>Candidate genes that may be responsible for the unusual resistances exhibited by Bacillus pumilus SAFR-032 spores.</title>
        <authorList>
            <person name="Tirumalai M.R."/>
            <person name="Rastogi R."/>
            <person name="Zamani N."/>
            <person name="O'Bryant Williams E."/>
            <person name="Allen S."/>
            <person name="Diouf F."/>
            <person name="Kwende S."/>
            <person name="Weinstock G.M."/>
            <person name="Venkateswaran K.J."/>
            <person name="Fox G.E."/>
        </authorList>
    </citation>
    <scope>NUCLEOTIDE SEQUENCE [LARGE SCALE GENOMIC DNA]</scope>
    <source>
        <strain evidence="2 3">SAFR-032</strain>
    </source>
</reference>